<name>K7AWG9_9ALTE</name>
<dbReference type="STRING" id="1129794.C427_3147"/>
<reference evidence="1 2" key="1">
    <citation type="journal article" date="2013" name="Genome Announc.">
        <title>Complete Genome Sequence of Glaciecola psychrophila Strain 170T.</title>
        <authorList>
            <person name="Yin J."/>
            <person name="Chen J."/>
            <person name="Liu G."/>
            <person name="Yu Y."/>
            <person name="Song L."/>
            <person name="Wang X."/>
            <person name="Qu X."/>
        </authorList>
    </citation>
    <scope>NUCLEOTIDE SEQUENCE [LARGE SCALE GENOMIC DNA]</scope>
    <source>
        <strain evidence="1 2">170</strain>
    </source>
</reference>
<dbReference type="EMBL" id="CP003837">
    <property type="protein sequence ID" value="AGH45256.1"/>
    <property type="molecule type" value="Genomic_DNA"/>
</dbReference>
<dbReference type="HOGENOM" id="CLU_3293777_0_0_6"/>
<dbReference type="AlphaFoldDB" id="K7AWG9"/>
<organism evidence="1 2">
    <name type="scientific">Paraglaciecola psychrophila 170</name>
    <dbReference type="NCBI Taxonomy" id="1129794"/>
    <lineage>
        <taxon>Bacteria</taxon>
        <taxon>Pseudomonadati</taxon>
        <taxon>Pseudomonadota</taxon>
        <taxon>Gammaproteobacteria</taxon>
        <taxon>Alteromonadales</taxon>
        <taxon>Alteromonadaceae</taxon>
        <taxon>Paraglaciecola</taxon>
    </lineage>
</organism>
<sequence>MVRQRLPFINNLDFELAEKGLIKRPEQLKILDDKCSVGFG</sequence>
<protein>
    <submittedName>
        <fullName evidence="1">Uncharacterized protein</fullName>
    </submittedName>
</protein>
<keyword evidence="2" id="KW-1185">Reference proteome</keyword>
<proteinExistence type="predicted"/>
<dbReference type="KEGG" id="gps:C427_3147"/>
<evidence type="ECO:0000313" key="1">
    <source>
        <dbReference type="EMBL" id="AGH45256.1"/>
    </source>
</evidence>
<accession>K7AWG9</accession>
<dbReference type="PATRIC" id="fig|1129794.4.peg.3130"/>
<dbReference type="Proteomes" id="UP000011864">
    <property type="component" value="Chromosome"/>
</dbReference>
<evidence type="ECO:0000313" key="2">
    <source>
        <dbReference type="Proteomes" id="UP000011864"/>
    </source>
</evidence>
<gene>
    <name evidence="1" type="ORF">C427_3147</name>
</gene>